<name>A0A7S2URW1_9STRA</name>
<dbReference type="PROSITE" id="PS50231">
    <property type="entry name" value="RICIN_B_LECTIN"/>
    <property type="match status" value="1"/>
</dbReference>
<evidence type="ECO:0000313" key="3">
    <source>
        <dbReference type="EMBL" id="CAD9828358.1"/>
    </source>
</evidence>
<keyword evidence="1" id="KW-0732">Signal</keyword>
<dbReference type="InterPro" id="IPR000772">
    <property type="entry name" value="Ricin_B_lectin"/>
</dbReference>
<dbReference type="EMBL" id="HBHQ01029747">
    <property type="protein sequence ID" value="CAD9828358.1"/>
    <property type="molecule type" value="Transcribed_RNA"/>
</dbReference>
<dbReference type="InterPro" id="IPR035992">
    <property type="entry name" value="Ricin_B-like_lectins"/>
</dbReference>
<feature type="domain" description="Ricin B lectin" evidence="2">
    <location>
        <begin position="76"/>
        <end position="195"/>
    </location>
</feature>
<reference evidence="3" key="1">
    <citation type="submission" date="2021-01" db="EMBL/GenBank/DDBJ databases">
        <authorList>
            <person name="Corre E."/>
            <person name="Pelletier E."/>
            <person name="Niang G."/>
            <person name="Scheremetjew M."/>
            <person name="Finn R."/>
            <person name="Kale V."/>
            <person name="Holt S."/>
            <person name="Cochrane G."/>
            <person name="Meng A."/>
            <person name="Brown T."/>
            <person name="Cohen L."/>
        </authorList>
    </citation>
    <scope>NUCLEOTIDE SEQUENCE</scope>
    <source>
        <strain evidence="3">CCMP2084</strain>
    </source>
</reference>
<dbReference type="SUPFAM" id="SSF50370">
    <property type="entry name" value="Ricin B-like lectins"/>
    <property type="match status" value="1"/>
</dbReference>
<protein>
    <recommendedName>
        <fullName evidence="2">Ricin B lectin domain-containing protein</fullName>
    </recommendedName>
</protein>
<gene>
    <name evidence="3" type="ORF">ASEP1449_LOCUS20193</name>
</gene>
<evidence type="ECO:0000256" key="1">
    <source>
        <dbReference type="SAM" id="SignalP"/>
    </source>
</evidence>
<feature type="signal peptide" evidence="1">
    <location>
        <begin position="1"/>
        <end position="24"/>
    </location>
</feature>
<dbReference type="Gene3D" id="2.80.10.50">
    <property type="match status" value="1"/>
</dbReference>
<organism evidence="3">
    <name type="scientific">Attheya septentrionalis</name>
    <dbReference type="NCBI Taxonomy" id="420275"/>
    <lineage>
        <taxon>Eukaryota</taxon>
        <taxon>Sar</taxon>
        <taxon>Stramenopiles</taxon>
        <taxon>Ochrophyta</taxon>
        <taxon>Bacillariophyta</taxon>
        <taxon>Coscinodiscophyceae</taxon>
        <taxon>Chaetocerotophycidae</taxon>
        <taxon>Chaetocerotales</taxon>
        <taxon>Attheyaceae</taxon>
        <taxon>Attheya</taxon>
    </lineage>
</organism>
<evidence type="ECO:0000259" key="2">
    <source>
        <dbReference type="Pfam" id="PF00652"/>
    </source>
</evidence>
<feature type="chain" id="PRO_5031342595" description="Ricin B lectin domain-containing protein" evidence="1">
    <location>
        <begin position="25"/>
        <end position="412"/>
    </location>
</feature>
<sequence length="412" mass="46328">MVSMDLLFTIAIALVMSTILMVEAVKDQRHREEKVNVPVIGQWSFQEKKGGTRNLKEGYGRIYSDTSCIGIDCGDASLCIELRDKDPSDDKKLTLGNCLSHGWRLDIDGLFHSEKDDTQCMQAGRSKIPEEGEMIRMYSCDPSNKLQEFVYEEGKFIKPKADLNLCVVWQGVTPNLYKDNIIMKECDEVNDRSAWSGDFPIETRCSLTDPQQCALYNTYSGDGPNSCPSFLFHVFVEHLCPDLDFIPSYGIDVAFADEWCTKAVPEIDADCVDDCISYLQDCCPWAPTTTNLYDYPGSVFTYTDTARGYAYNASDIPGGVERIPNSSGDPDAFEYVYDDTIFEWLSYDFQVMHFNGFINSSYGTDVESIEKIWAWGISHDGLTDNLDVQFGITAVTGLSEEAFFDAVNSYLL</sequence>
<dbReference type="Pfam" id="PF00652">
    <property type="entry name" value="Ricin_B_lectin"/>
    <property type="match status" value="1"/>
</dbReference>
<accession>A0A7S2URW1</accession>
<proteinExistence type="predicted"/>
<dbReference type="AlphaFoldDB" id="A0A7S2URW1"/>